<proteinExistence type="predicted"/>
<name>A0A450YSA4_9GAMM</name>
<sequence length="63" mass="7024">MTKVPSCWLQGGDWVAVRLERGPYIRLQKYTSKGISSLTVPAHRPIKRSTLSPSEASLQTNEP</sequence>
<dbReference type="EMBL" id="CAADFU010000037">
    <property type="protein sequence ID" value="VFK44386.1"/>
    <property type="molecule type" value="Genomic_DNA"/>
</dbReference>
<reference evidence="3" key="1">
    <citation type="submission" date="2019-02" db="EMBL/GenBank/DDBJ databases">
        <authorList>
            <person name="Gruber-Vodicka R. H."/>
            <person name="Seah K. B. B."/>
        </authorList>
    </citation>
    <scope>NUCLEOTIDE SEQUENCE</scope>
    <source>
        <strain evidence="3">BECK_S1320</strain>
        <strain evidence="2">BECK_S1321</strain>
    </source>
</reference>
<protein>
    <submittedName>
        <fullName evidence="3">Uncharacterized protein</fullName>
    </submittedName>
</protein>
<evidence type="ECO:0000313" key="3">
    <source>
        <dbReference type="EMBL" id="VFK44386.1"/>
    </source>
</evidence>
<gene>
    <name evidence="3" type="ORF">BECKSD772E_GA0070983_10373</name>
    <name evidence="2" type="ORF">BECKSD772F_GA0070984_11378</name>
</gene>
<dbReference type="AlphaFoldDB" id="A0A450YSA4"/>
<dbReference type="EMBL" id="CAADFR010000137">
    <property type="protein sequence ID" value="VFK43105.1"/>
    <property type="molecule type" value="Genomic_DNA"/>
</dbReference>
<feature type="compositionally biased region" description="Polar residues" evidence="1">
    <location>
        <begin position="49"/>
        <end position="63"/>
    </location>
</feature>
<feature type="region of interest" description="Disordered" evidence="1">
    <location>
        <begin position="44"/>
        <end position="63"/>
    </location>
</feature>
<organism evidence="3">
    <name type="scientific">Candidatus Kentrum sp. SD</name>
    <dbReference type="NCBI Taxonomy" id="2126332"/>
    <lineage>
        <taxon>Bacteria</taxon>
        <taxon>Pseudomonadati</taxon>
        <taxon>Pseudomonadota</taxon>
        <taxon>Gammaproteobacteria</taxon>
        <taxon>Candidatus Kentrum</taxon>
    </lineage>
</organism>
<accession>A0A450YSA4</accession>
<evidence type="ECO:0000256" key="1">
    <source>
        <dbReference type="SAM" id="MobiDB-lite"/>
    </source>
</evidence>
<evidence type="ECO:0000313" key="2">
    <source>
        <dbReference type="EMBL" id="VFK43105.1"/>
    </source>
</evidence>